<feature type="non-terminal residue" evidence="1">
    <location>
        <position position="70"/>
    </location>
</feature>
<accession>A0ACA9NI34</accession>
<name>A0ACA9NI34_9GLOM</name>
<organism evidence="1 2">
    <name type="scientific">Scutellospora calospora</name>
    <dbReference type="NCBI Taxonomy" id="85575"/>
    <lineage>
        <taxon>Eukaryota</taxon>
        <taxon>Fungi</taxon>
        <taxon>Fungi incertae sedis</taxon>
        <taxon>Mucoromycota</taxon>
        <taxon>Glomeromycotina</taxon>
        <taxon>Glomeromycetes</taxon>
        <taxon>Diversisporales</taxon>
        <taxon>Gigasporaceae</taxon>
        <taxon>Scutellospora</taxon>
    </lineage>
</organism>
<sequence>QKRVEVTHSVYTFIDLNSNEKYVNSDNNSDKSSDNNFIKLDCFDEVDLIIEQLHVAKKTKYLAVHIGNFK</sequence>
<proteinExistence type="predicted"/>
<gene>
    <name evidence="1" type="ORF">SCALOS_LOCUS8954</name>
</gene>
<dbReference type="Proteomes" id="UP000789860">
    <property type="component" value="Unassembled WGS sequence"/>
</dbReference>
<keyword evidence="2" id="KW-1185">Reference proteome</keyword>
<protein>
    <submittedName>
        <fullName evidence="1">2979_t:CDS:1</fullName>
    </submittedName>
</protein>
<reference evidence="1" key="1">
    <citation type="submission" date="2021-06" db="EMBL/GenBank/DDBJ databases">
        <authorList>
            <person name="Kallberg Y."/>
            <person name="Tangrot J."/>
            <person name="Rosling A."/>
        </authorList>
    </citation>
    <scope>NUCLEOTIDE SEQUENCE</scope>
    <source>
        <strain evidence="1">AU212A</strain>
    </source>
</reference>
<evidence type="ECO:0000313" key="1">
    <source>
        <dbReference type="EMBL" id="CAG8658860.1"/>
    </source>
</evidence>
<dbReference type="EMBL" id="CAJVPM010025673">
    <property type="protein sequence ID" value="CAG8658860.1"/>
    <property type="molecule type" value="Genomic_DNA"/>
</dbReference>
<evidence type="ECO:0000313" key="2">
    <source>
        <dbReference type="Proteomes" id="UP000789860"/>
    </source>
</evidence>
<comment type="caution">
    <text evidence="1">The sequence shown here is derived from an EMBL/GenBank/DDBJ whole genome shotgun (WGS) entry which is preliminary data.</text>
</comment>
<feature type="non-terminal residue" evidence="1">
    <location>
        <position position="1"/>
    </location>
</feature>